<proteinExistence type="predicted"/>
<dbReference type="HOGENOM" id="CLU_3191856_0_0_1"/>
<accession>B3P848</accession>
<evidence type="ECO:0000313" key="2">
    <source>
        <dbReference type="Proteomes" id="UP000008711"/>
    </source>
</evidence>
<sequence>MAHLDILPAMLGISVLEIPCYTSVSYPKNGFRYGATATTCTMGVAR</sequence>
<organism evidence="1 2">
    <name type="scientific">Drosophila erecta</name>
    <name type="common">Fruit fly</name>
    <dbReference type="NCBI Taxonomy" id="7220"/>
    <lineage>
        <taxon>Eukaryota</taxon>
        <taxon>Metazoa</taxon>
        <taxon>Ecdysozoa</taxon>
        <taxon>Arthropoda</taxon>
        <taxon>Hexapoda</taxon>
        <taxon>Insecta</taxon>
        <taxon>Pterygota</taxon>
        <taxon>Neoptera</taxon>
        <taxon>Endopterygota</taxon>
        <taxon>Diptera</taxon>
        <taxon>Brachycera</taxon>
        <taxon>Muscomorpha</taxon>
        <taxon>Ephydroidea</taxon>
        <taxon>Drosophilidae</taxon>
        <taxon>Drosophila</taxon>
        <taxon>Sophophora</taxon>
    </lineage>
</organism>
<protein>
    <submittedName>
        <fullName evidence="1">GG16717</fullName>
    </submittedName>
</protein>
<dbReference type="AlphaFoldDB" id="B3P848"/>
<dbReference type="EMBL" id="CH954182">
    <property type="protein sequence ID" value="EDV53452.1"/>
    <property type="molecule type" value="Genomic_DNA"/>
</dbReference>
<reference evidence="1 2" key="2">
    <citation type="journal article" date="2008" name="Bioinformatics">
        <title>Assembly reconciliation.</title>
        <authorList>
            <person name="Zimin A.V."/>
            <person name="Smith D.R."/>
            <person name="Sutton G."/>
            <person name="Yorke J.A."/>
        </authorList>
    </citation>
    <scope>NUCLEOTIDE SEQUENCE [LARGE SCALE GENOMIC DNA]</scope>
    <source>
        <strain evidence="1 2">TSC#14021-0224.01</strain>
    </source>
</reference>
<reference evidence="1 2" key="1">
    <citation type="journal article" date="2007" name="Nature">
        <title>Evolution of genes and genomes on the Drosophila phylogeny.</title>
        <authorList>
            <consortium name="Drosophila 12 Genomes Consortium"/>
            <person name="Clark A.G."/>
            <person name="Eisen M.B."/>
            <person name="Smith D.R."/>
            <person name="Bergman C.M."/>
            <person name="Oliver B."/>
            <person name="Markow T.A."/>
            <person name="Kaufman T.C."/>
            <person name="Kellis M."/>
            <person name="Gelbart W."/>
            <person name="Iyer V.N."/>
            <person name="Pollard D.A."/>
            <person name="Sackton T.B."/>
            <person name="Larracuente A.M."/>
            <person name="Singh N.D."/>
            <person name="Abad J.P."/>
            <person name="Abt D.N."/>
            <person name="Adryan B."/>
            <person name="Aguade M."/>
            <person name="Akashi H."/>
            <person name="Anderson W.W."/>
            <person name="Aquadro C.F."/>
            <person name="Ardell D.H."/>
            <person name="Arguello R."/>
            <person name="Artieri C.G."/>
            <person name="Barbash D.A."/>
            <person name="Barker D."/>
            <person name="Barsanti P."/>
            <person name="Batterham P."/>
            <person name="Batzoglou S."/>
            <person name="Begun D."/>
            <person name="Bhutkar A."/>
            <person name="Blanco E."/>
            <person name="Bosak S.A."/>
            <person name="Bradley R.K."/>
            <person name="Brand A.D."/>
            <person name="Brent M.R."/>
            <person name="Brooks A.N."/>
            <person name="Brown R.H."/>
            <person name="Butlin R.K."/>
            <person name="Caggese C."/>
            <person name="Calvi B.R."/>
            <person name="Bernardo de Carvalho A."/>
            <person name="Caspi A."/>
            <person name="Castrezana S."/>
            <person name="Celniker S.E."/>
            <person name="Chang J.L."/>
            <person name="Chapple C."/>
            <person name="Chatterji S."/>
            <person name="Chinwalla A."/>
            <person name="Civetta A."/>
            <person name="Clifton S.W."/>
            <person name="Comeron J.M."/>
            <person name="Costello J.C."/>
            <person name="Coyne J.A."/>
            <person name="Daub J."/>
            <person name="David R.G."/>
            <person name="Delcher A.L."/>
            <person name="Delehaunty K."/>
            <person name="Do C.B."/>
            <person name="Ebling H."/>
            <person name="Edwards K."/>
            <person name="Eickbush T."/>
            <person name="Evans J.D."/>
            <person name="Filipski A."/>
            <person name="Findeiss S."/>
            <person name="Freyhult E."/>
            <person name="Fulton L."/>
            <person name="Fulton R."/>
            <person name="Garcia A.C."/>
            <person name="Gardiner A."/>
            <person name="Garfield D.A."/>
            <person name="Garvin B.E."/>
            <person name="Gibson G."/>
            <person name="Gilbert D."/>
            <person name="Gnerre S."/>
            <person name="Godfrey J."/>
            <person name="Good R."/>
            <person name="Gotea V."/>
            <person name="Gravely B."/>
            <person name="Greenberg A.J."/>
            <person name="Griffiths-Jones S."/>
            <person name="Gross S."/>
            <person name="Guigo R."/>
            <person name="Gustafson E.A."/>
            <person name="Haerty W."/>
            <person name="Hahn M.W."/>
            <person name="Halligan D.L."/>
            <person name="Halpern A.L."/>
            <person name="Halter G.M."/>
            <person name="Han M.V."/>
            <person name="Heger A."/>
            <person name="Hillier L."/>
            <person name="Hinrichs A.S."/>
            <person name="Holmes I."/>
            <person name="Hoskins R.A."/>
            <person name="Hubisz M.J."/>
            <person name="Hultmark D."/>
            <person name="Huntley M.A."/>
            <person name="Jaffe D.B."/>
            <person name="Jagadeeshan S."/>
            <person name="Jeck W.R."/>
            <person name="Johnson J."/>
            <person name="Jones C.D."/>
            <person name="Jordan W.C."/>
            <person name="Karpen G.H."/>
            <person name="Kataoka E."/>
            <person name="Keightley P.D."/>
            <person name="Kheradpour P."/>
            <person name="Kirkness E.F."/>
            <person name="Koerich L.B."/>
            <person name="Kristiansen K."/>
            <person name="Kudrna D."/>
            <person name="Kulathinal R.J."/>
            <person name="Kumar S."/>
            <person name="Kwok R."/>
            <person name="Lander E."/>
            <person name="Langley C.H."/>
            <person name="Lapoint R."/>
            <person name="Lazzaro B.P."/>
            <person name="Lee S.J."/>
            <person name="Levesque L."/>
            <person name="Li R."/>
            <person name="Lin C.F."/>
            <person name="Lin M.F."/>
            <person name="Lindblad-Toh K."/>
            <person name="Llopart A."/>
            <person name="Long M."/>
            <person name="Low L."/>
            <person name="Lozovsky E."/>
            <person name="Lu J."/>
            <person name="Luo M."/>
            <person name="Machado C.A."/>
            <person name="Makalowski W."/>
            <person name="Marzo M."/>
            <person name="Matsuda M."/>
            <person name="Matzkin L."/>
            <person name="McAllister B."/>
            <person name="McBride C.S."/>
            <person name="McKernan B."/>
            <person name="McKernan K."/>
            <person name="Mendez-Lago M."/>
            <person name="Minx P."/>
            <person name="Mollenhauer M.U."/>
            <person name="Montooth K."/>
            <person name="Mount S.M."/>
            <person name="Mu X."/>
            <person name="Myers E."/>
            <person name="Negre B."/>
            <person name="Newfeld S."/>
            <person name="Nielsen R."/>
            <person name="Noor M.A."/>
            <person name="O'Grady P."/>
            <person name="Pachter L."/>
            <person name="Papaceit M."/>
            <person name="Parisi M.J."/>
            <person name="Parisi M."/>
            <person name="Parts L."/>
            <person name="Pedersen J.S."/>
            <person name="Pesole G."/>
            <person name="Phillippy A.M."/>
            <person name="Ponting C.P."/>
            <person name="Pop M."/>
            <person name="Porcelli D."/>
            <person name="Powell J.R."/>
            <person name="Prohaska S."/>
            <person name="Pruitt K."/>
            <person name="Puig M."/>
            <person name="Quesneville H."/>
            <person name="Ram K.R."/>
            <person name="Rand D."/>
            <person name="Rasmussen M.D."/>
            <person name="Reed L.K."/>
            <person name="Reenan R."/>
            <person name="Reily A."/>
            <person name="Remington K.A."/>
            <person name="Rieger T.T."/>
            <person name="Ritchie M.G."/>
            <person name="Robin C."/>
            <person name="Rogers Y.H."/>
            <person name="Rohde C."/>
            <person name="Rozas J."/>
            <person name="Rubenfield M.J."/>
            <person name="Ruiz A."/>
            <person name="Russo S."/>
            <person name="Salzberg S.L."/>
            <person name="Sanchez-Gracia A."/>
            <person name="Saranga D.J."/>
            <person name="Sato H."/>
            <person name="Schaeffer S.W."/>
            <person name="Schatz M.C."/>
            <person name="Schlenke T."/>
            <person name="Schwartz R."/>
            <person name="Segarra C."/>
            <person name="Singh R.S."/>
            <person name="Sirot L."/>
            <person name="Sirota M."/>
            <person name="Sisneros N.B."/>
            <person name="Smith C.D."/>
            <person name="Smith T.F."/>
            <person name="Spieth J."/>
            <person name="Stage D.E."/>
            <person name="Stark A."/>
            <person name="Stephan W."/>
            <person name="Strausberg R.L."/>
            <person name="Strempel S."/>
            <person name="Sturgill D."/>
            <person name="Sutton G."/>
            <person name="Sutton G.G."/>
            <person name="Tao W."/>
            <person name="Teichmann S."/>
            <person name="Tobari Y.N."/>
            <person name="Tomimura Y."/>
            <person name="Tsolas J.M."/>
            <person name="Valente V.L."/>
            <person name="Venter E."/>
            <person name="Venter J.C."/>
            <person name="Vicario S."/>
            <person name="Vieira F.G."/>
            <person name="Vilella A.J."/>
            <person name="Villasante A."/>
            <person name="Walenz B."/>
            <person name="Wang J."/>
            <person name="Wasserman M."/>
            <person name="Watts T."/>
            <person name="Wilson D."/>
            <person name="Wilson R.K."/>
            <person name="Wing R.A."/>
            <person name="Wolfner M.F."/>
            <person name="Wong A."/>
            <person name="Wong G.K."/>
            <person name="Wu C.I."/>
            <person name="Wu G."/>
            <person name="Yamamoto D."/>
            <person name="Yang H.P."/>
            <person name="Yang S.P."/>
            <person name="Yorke J.A."/>
            <person name="Yoshida K."/>
            <person name="Zdobnov E."/>
            <person name="Zhang P."/>
            <person name="Zhang Y."/>
            <person name="Zimin A.V."/>
            <person name="Baldwin J."/>
            <person name="Abdouelleil A."/>
            <person name="Abdulkadir J."/>
            <person name="Abebe A."/>
            <person name="Abera B."/>
            <person name="Abreu J."/>
            <person name="Acer S.C."/>
            <person name="Aftuck L."/>
            <person name="Alexander A."/>
            <person name="An P."/>
            <person name="Anderson E."/>
            <person name="Anderson S."/>
            <person name="Arachi H."/>
            <person name="Azer M."/>
            <person name="Bachantsang P."/>
            <person name="Barry A."/>
            <person name="Bayul T."/>
            <person name="Berlin A."/>
            <person name="Bessette D."/>
            <person name="Bloom T."/>
            <person name="Blye J."/>
            <person name="Boguslavskiy L."/>
            <person name="Bonnet C."/>
            <person name="Boukhgalter B."/>
            <person name="Bourzgui I."/>
            <person name="Brown A."/>
            <person name="Cahill P."/>
            <person name="Channer S."/>
            <person name="Cheshatsang Y."/>
            <person name="Chuda L."/>
            <person name="Citroen M."/>
            <person name="Collymore A."/>
            <person name="Cooke P."/>
            <person name="Costello M."/>
            <person name="D'Aco K."/>
            <person name="Daza R."/>
            <person name="De Haan G."/>
            <person name="DeGray S."/>
            <person name="DeMaso C."/>
            <person name="Dhargay N."/>
            <person name="Dooley K."/>
            <person name="Dooley E."/>
            <person name="Doricent M."/>
            <person name="Dorje P."/>
            <person name="Dorjee K."/>
            <person name="Dupes A."/>
            <person name="Elong R."/>
            <person name="Falk J."/>
            <person name="Farina A."/>
            <person name="Faro S."/>
            <person name="Ferguson D."/>
            <person name="Fisher S."/>
            <person name="Foley C.D."/>
            <person name="Franke A."/>
            <person name="Friedrich D."/>
            <person name="Gadbois L."/>
            <person name="Gearin G."/>
            <person name="Gearin C.R."/>
            <person name="Giannoukos G."/>
            <person name="Goode T."/>
            <person name="Graham J."/>
            <person name="Grandbois E."/>
            <person name="Grewal S."/>
            <person name="Gyaltsen K."/>
            <person name="Hafez N."/>
            <person name="Hagos B."/>
            <person name="Hall J."/>
            <person name="Henson C."/>
            <person name="Hollinger A."/>
            <person name="Honan T."/>
            <person name="Huard M.D."/>
            <person name="Hughes L."/>
            <person name="Hurhula B."/>
            <person name="Husby M.E."/>
            <person name="Kamat A."/>
            <person name="Kanga B."/>
            <person name="Kashin S."/>
            <person name="Khazanovich D."/>
            <person name="Kisner P."/>
            <person name="Lance K."/>
            <person name="Lara M."/>
            <person name="Lee W."/>
            <person name="Lennon N."/>
            <person name="Letendre F."/>
            <person name="LeVine R."/>
            <person name="Lipovsky A."/>
            <person name="Liu X."/>
            <person name="Liu J."/>
            <person name="Liu S."/>
            <person name="Lokyitsang T."/>
            <person name="Lokyitsang Y."/>
            <person name="Lubonja R."/>
            <person name="Lui A."/>
            <person name="MacDonald P."/>
            <person name="Magnisalis V."/>
            <person name="Maru K."/>
            <person name="Matthews C."/>
            <person name="McCusker W."/>
            <person name="McDonough S."/>
            <person name="Mehta T."/>
            <person name="Meldrim J."/>
            <person name="Meneus L."/>
            <person name="Mihai O."/>
            <person name="Mihalev A."/>
            <person name="Mihova T."/>
            <person name="Mittelman R."/>
            <person name="Mlenga V."/>
            <person name="Montmayeur A."/>
            <person name="Mulrain L."/>
            <person name="Navidi A."/>
            <person name="Naylor J."/>
            <person name="Negash T."/>
            <person name="Nguyen T."/>
            <person name="Nguyen N."/>
            <person name="Nicol R."/>
            <person name="Norbu C."/>
            <person name="Norbu N."/>
            <person name="Novod N."/>
            <person name="O'Neill B."/>
            <person name="Osman S."/>
            <person name="Markiewicz E."/>
            <person name="Oyono O.L."/>
            <person name="Patti C."/>
            <person name="Phunkhang P."/>
            <person name="Pierre F."/>
            <person name="Priest M."/>
            <person name="Raghuraman S."/>
            <person name="Rege F."/>
            <person name="Reyes R."/>
            <person name="Rise C."/>
            <person name="Rogov P."/>
            <person name="Ross K."/>
            <person name="Ryan E."/>
            <person name="Settipalli S."/>
            <person name="Shea T."/>
            <person name="Sherpa N."/>
            <person name="Shi L."/>
            <person name="Shih D."/>
            <person name="Sparrow T."/>
            <person name="Spaulding J."/>
            <person name="Stalker J."/>
            <person name="Stange-Thomann N."/>
            <person name="Stavropoulos S."/>
            <person name="Stone C."/>
            <person name="Strader C."/>
            <person name="Tesfaye S."/>
            <person name="Thomson T."/>
            <person name="Thoulutsang Y."/>
            <person name="Thoulutsang D."/>
            <person name="Topham K."/>
            <person name="Topping I."/>
            <person name="Tsamla T."/>
            <person name="Vassiliev H."/>
            <person name="Vo A."/>
            <person name="Wangchuk T."/>
            <person name="Wangdi T."/>
            <person name="Weiand M."/>
            <person name="Wilkinson J."/>
            <person name="Wilson A."/>
            <person name="Yadav S."/>
            <person name="Young G."/>
            <person name="Yu Q."/>
            <person name="Zembek L."/>
            <person name="Zhong D."/>
            <person name="Zimmer A."/>
            <person name="Zwirko Z."/>
            <person name="Jaffe D.B."/>
            <person name="Alvarez P."/>
            <person name="Brockman W."/>
            <person name="Butler J."/>
            <person name="Chin C."/>
            <person name="Gnerre S."/>
            <person name="Grabherr M."/>
            <person name="Kleber M."/>
            <person name="Mauceli E."/>
            <person name="MacCallum I."/>
        </authorList>
    </citation>
    <scope>NUCLEOTIDE SEQUENCE [LARGE SCALE GENOMIC DNA]</scope>
    <source>
        <strain evidence="1 2">TSC#14021-0224.01</strain>
    </source>
</reference>
<name>B3P848_DROER</name>
<keyword evidence="2" id="KW-1185">Reference proteome</keyword>
<evidence type="ECO:0000313" key="1">
    <source>
        <dbReference type="EMBL" id="EDV53452.1"/>
    </source>
</evidence>
<gene>
    <name evidence="1" type="primary">Dere\GG16717</name>
    <name evidence="1" type="ORF">Dere_GG16717</name>
</gene>
<dbReference type="Proteomes" id="UP000008711">
    <property type="component" value="Unassembled WGS sequence"/>
</dbReference>